<dbReference type="PANTHER" id="PTHR42852">
    <property type="entry name" value="THIOL:DISULFIDE INTERCHANGE PROTEIN DSBE"/>
    <property type="match status" value="1"/>
</dbReference>
<name>A0ABW0M3D0_9BACL</name>
<feature type="domain" description="Thioredoxin" evidence="2">
    <location>
        <begin position="20"/>
        <end position="184"/>
    </location>
</feature>
<dbReference type="InterPro" id="IPR013766">
    <property type="entry name" value="Thioredoxin_domain"/>
</dbReference>
<keyword evidence="4" id="KW-1185">Reference proteome</keyword>
<evidence type="ECO:0000256" key="1">
    <source>
        <dbReference type="ARBA" id="ARBA00023157"/>
    </source>
</evidence>
<dbReference type="InterPro" id="IPR000866">
    <property type="entry name" value="AhpC/TSA"/>
</dbReference>
<dbReference type="RefSeq" id="WP_209749783.1">
    <property type="nucleotide sequence ID" value="NZ_JBHSMH010000120.1"/>
</dbReference>
<evidence type="ECO:0000313" key="4">
    <source>
        <dbReference type="Proteomes" id="UP001596105"/>
    </source>
</evidence>
<dbReference type="Pfam" id="PF00578">
    <property type="entry name" value="AhpC-TSA"/>
    <property type="match status" value="1"/>
</dbReference>
<gene>
    <name evidence="3" type="ORF">ACFPPD_26805</name>
</gene>
<evidence type="ECO:0000313" key="3">
    <source>
        <dbReference type="EMBL" id="MFC5472299.1"/>
    </source>
</evidence>
<evidence type="ECO:0000259" key="2">
    <source>
        <dbReference type="PROSITE" id="PS51352"/>
    </source>
</evidence>
<proteinExistence type="predicted"/>
<keyword evidence="1" id="KW-1015">Disulfide bond</keyword>
<dbReference type="EMBL" id="JBHSMH010000120">
    <property type="protein sequence ID" value="MFC5472299.1"/>
    <property type="molecule type" value="Genomic_DNA"/>
</dbReference>
<dbReference type="PROSITE" id="PS51352">
    <property type="entry name" value="THIOREDOXIN_2"/>
    <property type="match status" value="1"/>
</dbReference>
<organism evidence="3 4">
    <name type="scientific">Cohnella suwonensis</name>
    <dbReference type="NCBI Taxonomy" id="696072"/>
    <lineage>
        <taxon>Bacteria</taxon>
        <taxon>Bacillati</taxon>
        <taxon>Bacillota</taxon>
        <taxon>Bacilli</taxon>
        <taxon>Bacillales</taxon>
        <taxon>Paenibacillaceae</taxon>
        <taxon>Cohnella</taxon>
    </lineage>
</organism>
<dbReference type="Proteomes" id="UP001596105">
    <property type="component" value="Unassembled WGS sequence"/>
</dbReference>
<dbReference type="PANTHER" id="PTHR42852:SF13">
    <property type="entry name" value="PROTEIN DIPZ"/>
    <property type="match status" value="1"/>
</dbReference>
<dbReference type="InterPro" id="IPR036249">
    <property type="entry name" value="Thioredoxin-like_sf"/>
</dbReference>
<dbReference type="Gene3D" id="3.40.30.10">
    <property type="entry name" value="Glutaredoxin"/>
    <property type="match status" value="1"/>
</dbReference>
<dbReference type="SUPFAM" id="SSF52833">
    <property type="entry name" value="Thioredoxin-like"/>
    <property type="match status" value="1"/>
</dbReference>
<accession>A0ABW0M3D0</accession>
<dbReference type="InterPro" id="IPR050553">
    <property type="entry name" value="Thioredoxin_ResA/DsbE_sf"/>
</dbReference>
<dbReference type="CDD" id="cd02966">
    <property type="entry name" value="TlpA_like_family"/>
    <property type="match status" value="1"/>
</dbReference>
<sequence length="188" mass="21329">MRKLQVVSSYLVLLIAFCAIVYSLQANKSKLPGEDTDIAAPVETTATQQHSEEIVLEDLLYANPTTINYSEKPTAILFFTSWCPYCNEDAPKVVQLYNKYKEDVNLYGVNLIYRDDRNDVEAYVNDYQIKYPILMDESGSLYDKYGGSGFPSLYFFNADGEVIDQIIGSTDLETIEDSFISLQENFKA</sequence>
<protein>
    <submittedName>
        <fullName evidence="3">TlpA family protein disulfide reductase</fullName>
    </submittedName>
</protein>
<reference evidence="4" key="1">
    <citation type="journal article" date="2019" name="Int. J. Syst. Evol. Microbiol.">
        <title>The Global Catalogue of Microorganisms (GCM) 10K type strain sequencing project: providing services to taxonomists for standard genome sequencing and annotation.</title>
        <authorList>
            <consortium name="The Broad Institute Genomics Platform"/>
            <consortium name="The Broad Institute Genome Sequencing Center for Infectious Disease"/>
            <person name="Wu L."/>
            <person name="Ma J."/>
        </authorList>
    </citation>
    <scope>NUCLEOTIDE SEQUENCE [LARGE SCALE GENOMIC DNA]</scope>
    <source>
        <strain evidence="4">CCUG 57113</strain>
    </source>
</reference>
<comment type="caution">
    <text evidence="3">The sequence shown here is derived from an EMBL/GenBank/DDBJ whole genome shotgun (WGS) entry which is preliminary data.</text>
</comment>